<gene>
    <name evidence="1" type="ORF">FGO68_gene3057</name>
</gene>
<comment type="caution">
    <text evidence="1">The sequence shown here is derived from an EMBL/GenBank/DDBJ whole genome shotgun (WGS) entry which is preliminary data.</text>
</comment>
<organism evidence="1 2">
    <name type="scientific">Halteria grandinella</name>
    <dbReference type="NCBI Taxonomy" id="5974"/>
    <lineage>
        <taxon>Eukaryota</taxon>
        <taxon>Sar</taxon>
        <taxon>Alveolata</taxon>
        <taxon>Ciliophora</taxon>
        <taxon>Intramacronucleata</taxon>
        <taxon>Spirotrichea</taxon>
        <taxon>Stichotrichia</taxon>
        <taxon>Sporadotrichida</taxon>
        <taxon>Halteriidae</taxon>
        <taxon>Halteria</taxon>
    </lineage>
</organism>
<keyword evidence="2" id="KW-1185">Reference proteome</keyword>
<sequence>MCFSMAQYSSSVGSLNALPVCFVSHLQQANASKQLTSTGQSHGIVSVSDRVKRRVKTAQLRGTALSDLFTQNLGNILREREAQSQPSCDHRSFLEQPLSSTNLKKLALLISLSLALKASVVAW</sequence>
<protein>
    <submittedName>
        <fullName evidence="1">Uncharacterized protein</fullName>
    </submittedName>
</protein>
<dbReference type="AlphaFoldDB" id="A0A8J8NG89"/>
<accession>A0A8J8NG89</accession>
<evidence type="ECO:0000313" key="2">
    <source>
        <dbReference type="Proteomes" id="UP000785679"/>
    </source>
</evidence>
<proteinExistence type="predicted"/>
<reference evidence="1" key="1">
    <citation type="submission" date="2019-06" db="EMBL/GenBank/DDBJ databases">
        <authorList>
            <person name="Zheng W."/>
        </authorList>
    </citation>
    <scope>NUCLEOTIDE SEQUENCE</scope>
    <source>
        <strain evidence="1">QDHG01</strain>
    </source>
</reference>
<dbReference type="EMBL" id="RRYP01016940">
    <property type="protein sequence ID" value="TNV74483.1"/>
    <property type="molecule type" value="Genomic_DNA"/>
</dbReference>
<dbReference type="Proteomes" id="UP000785679">
    <property type="component" value="Unassembled WGS sequence"/>
</dbReference>
<name>A0A8J8NG89_HALGN</name>
<evidence type="ECO:0000313" key="1">
    <source>
        <dbReference type="EMBL" id="TNV74483.1"/>
    </source>
</evidence>